<dbReference type="Proteomes" id="UP000070544">
    <property type="component" value="Unassembled WGS sequence"/>
</dbReference>
<dbReference type="InterPro" id="IPR051243">
    <property type="entry name" value="PcG_WD-repeat"/>
</dbReference>
<dbReference type="PANTHER" id="PTHR10253">
    <property type="entry name" value="POLYCOMB PROTEIN"/>
    <property type="match status" value="1"/>
</dbReference>
<dbReference type="Gene3D" id="2.130.10.10">
    <property type="entry name" value="YVTN repeat-like/Quinoprotein amine dehydrogenase"/>
    <property type="match status" value="1"/>
</dbReference>
<organism evidence="6 7">
    <name type="scientific">Gonapodya prolifera (strain JEL478)</name>
    <name type="common">Monoblepharis prolifera</name>
    <dbReference type="NCBI Taxonomy" id="1344416"/>
    <lineage>
        <taxon>Eukaryota</taxon>
        <taxon>Fungi</taxon>
        <taxon>Fungi incertae sedis</taxon>
        <taxon>Chytridiomycota</taxon>
        <taxon>Chytridiomycota incertae sedis</taxon>
        <taxon>Monoblepharidomycetes</taxon>
        <taxon>Monoblepharidales</taxon>
        <taxon>Gonapodyaceae</taxon>
        <taxon>Gonapodya</taxon>
    </lineage>
</organism>
<evidence type="ECO:0000256" key="5">
    <source>
        <dbReference type="ARBA" id="ARBA00023163"/>
    </source>
</evidence>
<proteinExistence type="inferred from homology"/>
<evidence type="ECO:0000256" key="4">
    <source>
        <dbReference type="ARBA" id="ARBA00023015"/>
    </source>
</evidence>
<dbReference type="AlphaFoldDB" id="A0A139AK84"/>
<accession>A0A139AK84</accession>
<keyword evidence="2" id="KW-0853">WD repeat</keyword>
<evidence type="ECO:0000256" key="1">
    <source>
        <dbReference type="ARBA" id="ARBA00008075"/>
    </source>
</evidence>
<keyword evidence="3" id="KW-0677">Repeat</keyword>
<dbReference type="SUPFAM" id="SSF50978">
    <property type="entry name" value="WD40 repeat-like"/>
    <property type="match status" value="1"/>
</dbReference>
<dbReference type="SMART" id="SM00320">
    <property type="entry name" value="WD40"/>
    <property type="match status" value="3"/>
</dbReference>
<evidence type="ECO:0000256" key="2">
    <source>
        <dbReference type="ARBA" id="ARBA00022574"/>
    </source>
</evidence>
<comment type="similarity">
    <text evidence="1">Belongs to the WD repeat ESC family.</text>
</comment>
<dbReference type="InterPro" id="IPR015943">
    <property type="entry name" value="WD40/YVTN_repeat-like_dom_sf"/>
</dbReference>
<evidence type="ECO:0008006" key="8">
    <source>
        <dbReference type="Google" id="ProtNLM"/>
    </source>
</evidence>
<keyword evidence="4" id="KW-0805">Transcription regulation</keyword>
<protein>
    <recommendedName>
        <fullName evidence="8">WD40 repeat-like protein</fullName>
    </recommendedName>
</protein>
<dbReference type="InterPro" id="IPR001680">
    <property type="entry name" value="WD40_rpt"/>
</dbReference>
<evidence type="ECO:0000313" key="6">
    <source>
        <dbReference type="EMBL" id="KXS17190.1"/>
    </source>
</evidence>
<keyword evidence="7" id="KW-1185">Reference proteome</keyword>
<dbReference type="InterPro" id="IPR036322">
    <property type="entry name" value="WD40_repeat_dom_sf"/>
</dbReference>
<dbReference type="Pfam" id="PF00400">
    <property type="entry name" value="WD40"/>
    <property type="match status" value="1"/>
</dbReference>
<dbReference type="STRING" id="1344416.A0A139AK84"/>
<name>A0A139AK84_GONPJ</name>
<gene>
    <name evidence="6" type="ORF">M427DRAFT_30654</name>
</gene>
<sequence length="329" mass="35248">MDVQGFLTFAFSTNIKSSSAALLSFCFLSSPCSAPRRDKAGNKRLVDAPRELPIAFSLDAAQEASRPRYPRGVDTDKFLTKCCWIPTPDDALLATAGIDGVIHILSVARSAEMAPLVGLTAHITLLALHPTHRTLLLSVSHDDTIRIRDLLTRSCLVIIYGHFPTVACPTPGRRSARMNLASYGAPSQGELHLTQVPKLDSVEGTAAASDPNPRRPIHHNDFIPFGAPSKPHKASIEDIAYPTPTLLITFSSDGKSDSNKPPLPPNRLASAPHILLGTPTGCILVYAPTLGLLVAEPSHRGAPNLCCTVSGDCRSIVAASEEGVIFRWE</sequence>
<reference evidence="6 7" key="1">
    <citation type="journal article" date="2015" name="Genome Biol. Evol.">
        <title>Phylogenomic analyses indicate that early fungi evolved digesting cell walls of algal ancestors of land plants.</title>
        <authorList>
            <person name="Chang Y."/>
            <person name="Wang S."/>
            <person name="Sekimoto S."/>
            <person name="Aerts A.L."/>
            <person name="Choi C."/>
            <person name="Clum A."/>
            <person name="LaButti K.M."/>
            <person name="Lindquist E.A."/>
            <person name="Yee Ngan C."/>
            <person name="Ohm R.A."/>
            <person name="Salamov A.A."/>
            <person name="Grigoriev I.V."/>
            <person name="Spatafora J.W."/>
            <person name="Berbee M.L."/>
        </authorList>
    </citation>
    <scope>NUCLEOTIDE SEQUENCE [LARGE SCALE GENOMIC DNA]</scope>
    <source>
        <strain evidence="6 7">JEL478</strain>
    </source>
</reference>
<dbReference type="EMBL" id="KQ965748">
    <property type="protein sequence ID" value="KXS17190.1"/>
    <property type="molecule type" value="Genomic_DNA"/>
</dbReference>
<keyword evidence="5" id="KW-0804">Transcription</keyword>
<evidence type="ECO:0000313" key="7">
    <source>
        <dbReference type="Proteomes" id="UP000070544"/>
    </source>
</evidence>
<dbReference type="OMA" id="VYDDAHF"/>
<dbReference type="OrthoDB" id="7318948at2759"/>
<evidence type="ECO:0000256" key="3">
    <source>
        <dbReference type="ARBA" id="ARBA00022737"/>
    </source>
</evidence>